<organism evidence="1 2">
    <name type="scientific">Mycobacterium deserti</name>
    <dbReference type="NCBI Taxonomy" id="2978347"/>
    <lineage>
        <taxon>Bacteria</taxon>
        <taxon>Bacillati</taxon>
        <taxon>Actinomycetota</taxon>
        <taxon>Actinomycetes</taxon>
        <taxon>Mycobacteriales</taxon>
        <taxon>Mycobacteriaceae</taxon>
        <taxon>Mycobacterium</taxon>
    </lineage>
</organism>
<dbReference type="Proteomes" id="UP001206639">
    <property type="component" value="Unassembled WGS sequence"/>
</dbReference>
<dbReference type="EMBL" id="JAODWD010000002">
    <property type="protein sequence ID" value="MCT7658055.1"/>
    <property type="molecule type" value="Genomic_DNA"/>
</dbReference>
<keyword evidence="2" id="KW-1185">Reference proteome</keyword>
<name>A0ABT2M720_9MYCO</name>
<evidence type="ECO:0000313" key="1">
    <source>
        <dbReference type="EMBL" id="MCT7658055.1"/>
    </source>
</evidence>
<protein>
    <recommendedName>
        <fullName evidence="3">Antitoxin HicB</fullName>
    </recommendedName>
</protein>
<dbReference type="SUPFAM" id="SSF143100">
    <property type="entry name" value="TTHA1013/TTHA0281-like"/>
    <property type="match status" value="1"/>
</dbReference>
<reference evidence="2" key="1">
    <citation type="submission" date="2023-07" db="EMBL/GenBank/DDBJ databases">
        <authorList>
            <person name="Deng Y."/>
            <person name="Zhang Y.-Q."/>
        </authorList>
    </citation>
    <scope>NUCLEOTIDE SEQUENCE [LARGE SCALE GENOMIC DNA]</scope>
    <source>
        <strain evidence="2">CPCC 205710</strain>
    </source>
</reference>
<gene>
    <name evidence="1" type="ORF">N4S67_06435</name>
</gene>
<accession>A0ABT2M720</accession>
<dbReference type="RefSeq" id="WP_260992145.1">
    <property type="nucleotide sequence ID" value="NZ_JAODWD010000002.1"/>
</dbReference>
<evidence type="ECO:0008006" key="3">
    <source>
        <dbReference type="Google" id="ProtNLM"/>
    </source>
</evidence>
<proteinExistence type="predicted"/>
<sequence>MDYTYRVEWSPADGEFVGLVAEFPSLSWLAPTEDEAMRGIVGLVEQIAAADHHDTERDGNPLLDVLSREVRPLLGDRRPFTKIEREEALGYDPNTGV</sequence>
<evidence type="ECO:0000313" key="2">
    <source>
        <dbReference type="Proteomes" id="UP001206639"/>
    </source>
</evidence>
<dbReference type="InterPro" id="IPR035069">
    <property type="entry name" value="TTHA1013/TTHA0281-like"/>
</dbReference>
<comment type="caution">
    <text evidence="1">The sequence shown here is derived from an EMBL/GenBank/DDBJ whole genome shotgun (WGS) entry which is preliminary data.</text>
</comment>